<dbReference type="PANTHER" id="PTHR42703">
    <property type="entry name" value="NADH DEHYDROGENASE"/>
    <property type="match status" value="1"/>
</dbReference>
<dbReference type="PANTHER" id="PTHR42703:SF1">
    <property type="entry name" value="NA(+)_H(+) ANTIPORTER SUBUNIT D1"/>
    <property type="match status" value="1"/>
</dbReference>
<feature type="transmembrane region" description="Helical" evidence="9">
    <location>
        <begin position="110"/>
        <end position="130"/>
    </location>
</feature>
<feature type="compositionally biased region" description="Low complexity" evidence="8">
    <location>
        <begin position="459"/>
        <end position="470"/>
    </location>
</feature>
<accession>A0A5S5CTQ5</accession>
<keyword evidence="6 9" id="KW-0472">Membrane</keyword>
<keyword evidence="5 9" id="KW-1133">Transmembrane helix</keyword>
<evidence type="ECO:0000256" key="6">
    <source>
        <dbReference type="ARBA" id="ARBA00023136"/>
    </source>
</evidence>
<evidence type="ECO:0000256" key="9">
    <source>
        <dbReference type="SAM" id="Phobius"/>
    </source>
</evidence>
<keyword evidence="12" id="KW-1185">Reference proteome</keyword>
<evidence type="ECO:0000256" key="2">
    <source>
        <dbReference type="ARBA" id="ARBA00005346"/>
    </source>
</evidence>
<dbReference type="InterPro" id="IPR003918">
    <property type="entry name" value="NADH_UbQ_OxRdtase"/>
</dbReference>
<dbReference type="PRINTS" id="PR01437">
    <property type="entry name" value="NUOXDRDTASE4"/>
</dbReference>
<comment type="subcellular location">
    <subcellularLocation>
        <location evidence="1">Cell membrane</location>
        <topology evidence="1">Multi-pass membrane protein</topology>
    </subcellularLocation>
    <subcellularLocation>
        <location evidence="7">Membrane</location>
        <topology evidence="7">Multi-pass membrane protein</topology>
    </subcellularLocation>
</comment>
<feature type="compositionally biased region" description="Low complexity" evidence="8">
    <location>
        <begin position="479"/>
        <end position="489"/>
    </location>
</feature>
<protein>
    <submittedName>
        <fullName evidence="11">Multisubunit sodium/proton antiporter MrpD subunit</fullName>
    </submittedName>
</protein>
<feature type="transmembrane region" description="Helical" evidence="9">
    <location>
        <begin position="77"/>
        <end position="98"/>
    </location>
</feature>
<feature type="transmembrane region" description="Helical" evidence="9">
    <location>
        <begin position="360"/>
        <end position="379"/>
    </location>
</feature>
<dbReference type="EMBL" id="VNHW01000007">
    <property type="protein sequence ID" value="TYP87103.1"/>
    <property type="molecule type" value="Genomic_DNA"/>
</dbReference>
<evidence type="ECO:0000256" key="8">
    <source>
        <dbReference type="SAM" id="MobiDB-lite"/>
    </source>
</evidence>
<comment type="caution">
    <text evidence="11">The sequence shown here is derived from an EMBL/GenBank/DDBJ whole genome shotgun (WGS) entry which is preliminary data.</text>
</comment>
<feature type="domain" description="NADH:quinone oxidoreductase/Mrp antiporter transmembrane" evidence="10">
    <location>
        <begin position="130"/>
        <end position="422"/>
    </location>
</feature>
<feature type="region of interest" description="Disordered" evidence="8">
    <location>
        <begin position="442"/>
        <end position="494"/>
    </location>
</feature>
<evidence type="ECO:0000259" key="10">
    <source>
        <dbReference type="Pfam" id="PF00361"/>
    </source>
</evidence>
<feature type="transmembrane region" description="Helical" evidence="9">
    <location>
        <begin position="530"/>
        <end position="553"/>
    </location>
</feature>
<gene>
    <name evidence="11" type="ORF">BD833_10738</name>
</gene>
<keyword evidence="4 7" id="KW-0812">Transmembrane</keyword>
<dbReference type="GO" id="GO:0042773">
    <property type="term" value="P:ATP synthesis coupled electron transport"/>
    <property type="evidence" value="ECO:0007669"/>
    <property type="project" value="InterPro"/>
</dbReference>
<dbReference type="GO" id="GO:0005886">
    <property type="term" value="C:plasma membrane"/>
    <property type="evidence" value="ECO:0007669"/>
    <property type="project" value="UniProtKB-SubCell"/>
</dbReference>
<feature type="transmembrane region" description="Helical" evidence="9">
    <location>
        <begin position="239"/>
        <end position="260"/>
    </location>
</feature>
<reference evidence="11 12" key="1">
    <citation type="submission" date="2019-07" db="EMBL/GenBank/DDBJ databases">
        <title>Genomic Encyclopedia of Archaeal and Bacterial Type Strains, Phase II (KMG-II): from individual species to whole genera.</title>
        <authorList>
            <person name="Goeker M."/>
        </authorList>
    </citation>
    <scope>NUCLEOTIDE SEQUENCE [LARGE SCALE GENOMIC DNA]</scope>
    <source>
        <strain evidence="11 12">DSM 46842</strain>
    </source>
</reference>
<evidence type="ECO:0000256" key="3">
    <source>
        <dbReference type="ARBA" id="ARBA00022475"/>
    </source>
</evidence>
<feature type="transmembrane region" description="Helical" evidence="9">
    <location>
        <begin position="136"/>
        <end position="154"/>
    </location>
</feature>
<evidence type="ECO:0000313" key="12">
    <source>
        <dbReference type="Proteomes" id="UP000322499"/>
    </source>
</evidence>
<feature type="transmembrane region" description="Helical" evidence="9">
    <location>
        <begin position="166"/>
        <end position="189"/>
    </location>
</feature>
<dbReference type="GO" id="GO:0008137">
    <property type="term" value="F:NADH dehydrogenase (ubiquinone) activity"/>
    <property type="evidence" value="ECO:0007669"/>
    <property type="project" value="InterPro"/>
</dbReference>
<sequence>MRVLAPLPVLVPLLGAALSLLLSRFPRAQRLISIAAIGGVLGVAVALLVLADASGAVAVPVGDWPVPQAIMLVVDRLSALMIAVASTVGLGVLLFAVGQGVADGPRSSPVSVFHPTFLVLMAGVGFAFLAGDLFNLYVGFEVLLTASYVLLTLGGSAPRIRGGITYIVVSLMSSLLFLAAIGLIYAATGTVNMAQLALRLGDLPDGTRLLLHGMLLVAFGIKAAIFPLSAWLPDSYPTAPAPVTAVFAGLLTKVGVYAIIRTQTLLFPGGALDTVLMWAALATMLVGILGAIAQTDLRRMLSFTLVSHIGYMIFGIALSTPAGLAGAVFYVVHHIVIQAALFLVAGLVERQGGSTTVARLGGLATASPVLAVLYLVPALNLAGIPPLSGFLGKLGLLQAGVAAGGALPLALVAAGVVTSLITLVAVSRVWSRAFWRPPQQAEHLETPADAAADSGPDVGDAADGTGTDGTATGGGDGPRGSSRSGLGTTRRGDRDAAWARQVALATGGEDAELPADPDSLDQRERMPRGLVGATAGLVAVSVALTFLAGPLYALTDRAAVDLLNRTPYVEAVYGDGGPASSAEDVP</sequence>
<dbReference type="Proteomes" id="UP000322499">
    <property type="component" value="Unassembled WGS sequence"/>
</dbReference>
<evidence type="ECO:0000256" key="5">
    <source>
        <dbReference type="ARBA" id="ARBA00022989"/>
    </source>
</evidence>
<dbReference type="InterPro" id="IPR050586">
    <property type="entry name" value="CPA3_Na-H_Antiporter_D"/>
</dbReference>
<evidence type="ECO:0000313" key="11">
    <source>
        <dbReference type="EMBL" id="TYP87103.1"/>
    </source>
</evidence>
<keyword evidence="3" id="KW-1003">Cell membrane</keyword>
<feature type="transmembrane region" description="Helical" evidence="9">
    <location>
        <begin position="300"/>
        <end position="318"/>
    </location>
</feature>
<comment type="similarity">
    <text evidence="2">Belongs to the CPA3 antiporters (TC 2.A.63) subunit D family.</text>
</comment>
<feature type="transmembrane region" description="Helical" evidence="9">
    <location>
        <begin position="275"/>
        <end position="293"/>
    </location>
</feature>
<evidence type="ECO:0000256" key="4">
    <source>
        <dbReference type="ARBA" id="ARBA00022692"/>
    </source>
</evidence>
<name>A0A5S5CTQ5_9ACTN</name>
<dbReference type="RefSeq" id="WP_166533384.1">
    <property type="nucleotide sequence ID" value="NZ_VNHW01000007.1"/>
</dbReference>
<feature type="transmembrane region" description="Helical" evidence="9">
    <location>
        <begin position="6"/>
        <end position="22"/>
    </location>
</feature>
<evidence type="ECO:0000256" key="7">
    <source>
        <dbReference type="RuleBase" id="RU000320"/>
    </source>
</evidence>
<feature type="transmembrane region" description="Helical" evidence="9">
    <location>
        <begin position="209"/>
        <end position="232"/>
    </location>
</feature>
<dbReference type="AlphaFoldDB" id="A0A5S5CTQ5"/>
<evidence type="ECO:0000256" key="1">
    <source>
        <dbReference type="ARBA" id="ARBA00004651"/>
    </source>
</evidence>
<dbReference type="Pfam" id="PF00361">
    <property type="entry name" value="Proton_antipo_M"/>
    <property type="match status" value="1"/>
</dbReference>
<proteinExistence type="inferred from homology"/>
<feature type="transmembrane region" description="Helical" evidence="9">
    <location>
        <begin position="324"/>
        <end position="348"/>
    </location>
</feature>
<dbReference type="InterPro" id="IPR001750">
    <property type="entry name" value="ND/Mrp_TM"/>
</dbReference>
<organism evidence="11 12">
    <name type="scientific">Blastococcus xanthinilyticus</name>
    <dbReference type="NCBI Taxonomy" id="1564164"/>
    <lineage>
        <taxon>Bacteria</taxon>
        <taxon>Bacillati</taxon>
        <taxon>Actinomycetota</taxon>
        <taxon>Actinomycetes</taxon>
        <taxon>Geodermatophilales</taxon>
        <taxon>Geodermatophilaceae</taxon>
        <taxon>Blastococcus</taxon>
    </lineage>
</organism>
<feature type="transmembrane region" description="Helical" evidence="9">
    <location>
        <begin position="34"/>
        <end position="57"/>
    </location>
</feature>
<feature type="transmembrane region" description="Helical" evidence="9">
    <location>
        <begin position="399"/>
        <end position="426"/>
    </location>
</feature>
<dbReference type="NCBIfam" id="NF009308">
    <property type="entry name" value="PRK12665.1"/>
    <property type="match status" value="1"/>
</dbReference>